<evidence type="ECO:0000256" key="2">
    <source>
        <dbReference type="ARBA" id="ARBA00022649"/>
    </source>
</evidence>
<evidence type="ECO:0000313" key="11">
    <source>
        <dbReference type="EMBL" id="SHJ50038.1"/>
    </source>
</evidence>
<comment type="cofactor">
    <cofactor evidence="1">
        <name>Mg(2+)</name>
        <dbReference type="ChEBI" id="CHEBI:18420"/>
    </cofactor>
</comment>
<dbReference type="SUPFAM" id="SSF81301">
    <property type="entry name" value="Nucleotidyltransferase"/>
    <property type="match status" value="1"/>
</dbReference>
<evidence type="ECO:0000256" key="1">
    <source>
        <dbReference type="ARBA" id="ARBA00001946"/>
    </source>
</evidence>
<keyword evidence="12" id="KW-1185">Reference proteome</keyword>
<sequence length="132" mass="15255">MGGYNLHSIAGYELRLRLNARQFGESTYLSLVMQPLSLYSEALKHLCQQHRVRRLMVFGSVLTDGFRPDSDVDLVAEFEPMPLEDYADNYFRFKFALEEVLGRSVDLLEAQAVRNPYFRQQLEATQQLVYAA</sequence>
<organism evidence="11 12">
    <name type="scientific">Hymenobacter daecheongensis DSM 21074</name>
    <dbReference type="NCBI Taxonomy" id="1121955"/>
    <lineage>
        <taxon>Bacteria</taxon>
        <taxon>Pseudomonadati</taxon>
        <taxon>Bacteroidota</taxon>
        <taxon>Cytophagia</taxon>
        <taxon>Cytophagales</taxon>
        <taxon>Hymenobacteraceae</taxon>
        <taxon>Hymenobacter</taxon>
    </lineage>
</organism>
<name>A0A1M6JTM0_9BACT</name>
<evidence type="ECO:0000313" key="12">
    <source>
        <dbReference type="Proteomes" id="UP000184418"/>
    </source>
</evidence>
<comment type="similarity">
    <text evidence="9">Belongs to the MntA antitoxin family.</text>
</comment>
<dbReference type="AlphaFoldDB" id="A0A1M6JTM0"/>
<dbReference type="InterPro" id="IPR052038">
    <property type="entry name" value="Type-VII_TA_antitoxin"/>
</dbReference>
<dbReference type="InterPro" id="IPR002934">
    <property type="entry name" value="Polymerase_NTP_transf_dom"/>
</dbReference>
<dbReference type="Pfam" id="PF01909">
    <property type="entry name" value="NTP_transf_2"/>
    <property type="match status" value="1"/>
</dbReference>
<dbReference type="CDD" id="cd05403">
    <property type="entry name" value="NT_KNTase_like"/>
    <property type="match status" value="1"/>
</dbReference>
<keyword evidence="6" id="KW-0547">Nucleotide-binding</keyword>
<dbReference type="GO" id="GO:0016779">
    <property type="term" value="F:nucleotidyltransferase activity"/>
    <property type="evidence" value="ECO:0007669"/>
    <property type="project" value="UniProtKB-KW"/>
</dbReference>
<evidence type="ECO:0000256" key="6">
    <source>
        <dbReference type="ARBA" id="ARBA00022741"/>
    </source>
</evidence>
<evidence type="ECO:0000256" key="5">
    <source>
        <dbReference type="ARBA" id="ARBA00022723"/>
    </source>
</evidence>
<keyword evidence="8" id="KW-0460">Magnesium</keyword>
<evidence type="ECO:0000256" key="8">
    <source>
        <dbReference type="ARBA" id="ARBA00022842"/>
    </source>
</evidence>
<dbReference type="GO" id="GO:0046872">
    <property type="term" value="F:metal ion binding"/>
    <property type="evidence" value="ECO:0007669"/>
    <property type="project" value="UniProtKB-KW"/>
</dbReference>
<gene>
    <name evidence="11" type="ORF">SAMN02745146_3263</name>
</gene>
<dbReference type="Proteomes" id="UP000184418">
    <property type="component" value="Unassembled WGS sequence"/>
</dbReference>
<dbReference type="STRING" id="1121955.SAMN02745146_3263"/>
<dbReference type="PANTHER" id="PTHR33571">
    <property type="entry name" value="SSL8005 PROTEIN"/>
    <property type="match status" value="1"/>
</dbReference>
<keyword evidence="7" id="KW-0067">ATP-binding</keyword>
<protein>
    <recommendedName>
        <fullName evidence="10">Polymerase nucleotidyl transferase domain-containing protein</fullName>
    </recommendedName>
</protein>
<evidence type="ECO:0000256" key="3">
    <source>
        <dbReference type="ARBA" id="ARBA00022679"/>
    </source>
</evidence>
<keyword evidence="5" id="KW-0479">Metal-binding</keyword>
<feature type="domain" description="Polymerase nucleotidyl transferase" evidence="10">
    <location>
        <begin position="41"/>
        <end position="122"/>
    </location>
</feature>
<keyword evidence="2" id="KW-1277">Toxin-antitoxin system</keyword>
<dbReference type="Gene3D" id="3.30.460.10">
    <property type="entry name" value="Beta Polymerase, domain 2"/>
    <property type="match status" value="1"/>
</dbReference>
<proteinExistence type="inferred from homology"/>
<dbReference type="GO" id="GO:0005524">
    <property type="term" value="F:ATP binding"/>
    <property type="evidence" value="ECO:0007669"/>
    <property type="project" value="UniProtKB-KW"/>
</dbReference>
<evidence type="ECO:0000256" key="4">
    <source>
        <dbReference type="ARBA" id="ARBA00022695"/>
    </source>
</evidence>
<dbReference type="PANTHER" id="PTHR33571:SF12">
    <property type="entry name" value="BSL3053 PROTEIN"/>
    <property type="match status" value="1"/>
</dbReference>
<dbReference type="EMBL" id="FQYN01000007">
    <property type="protein sequence ID" value="SHJ50038.1"/>
    <property type="molecule type" value="Genomic_DNA"/>
</dbReference>
<accession>A0A1M6JTM0</accession>
<evidence type="ECO:0000256" key="9">
    <source>
        <dbReference type="ARBA" id="ARBA00038276"/>
    </source>
</evidence>
<keyword evidence="4" id="KW-0548">Nucleotidyltransferase</keyword>
<reference evidence="11 12" key="1">
    <citation type="submission" date="2016-11" db="EMBL/GenBank/DDBJ databases">
        <authorList>
            <person name="Jaros S."/>
            <person name="Januszkiewicz K."/>
            <person name="Wedrychowicz H."/>
        </authorList>
    </citation>
    <scope>NUCLEOTIDE SEQUENCE [LARGE SCALE GENOMIC DNA]</scope>
    <source>
        <strain evidence="11 12">DSM 21074</strain>
    </source>
</reference>
<dbReference type="InterPro" id="IPR043519">
    <property type="entry name" value="NT_sf"/>
</dbReference>
<evidence type="ECO:0000259" key="10">
    <source>
        <dbReference type="Pfam" id="PF01909"/>
    </source>
</evidence>
<evidence type="ECO:0000256" key="7">
    <source>
        <dbReference type="ARBA" id="ARBA00022840"/>
    </source>
</evidence>
<keyword evidence="3" id="KW-0808">Transferase</keyword>